<comment type="caution">
    <text evidence="2">The sequence shown here is derived from an EMBL/GenBank/DDBJ whole genome shotgun (WGS) entry which is preliminary data.</text>
</comment>
<proteinExistence type="predicted"/>
<dbReference type="EMBL" id="VNIQ01000007">
    <property type="protein sequence ID" value="TYQ01921.1"/>
    <property type="molecule type" value="Genomic_DNA"/>
</dbReference>
<dbReference type="InterPro" id="IPR037401">
    <property type="entry name" value="SnoaL-like"/>
</dbReference>
<feature type="domain" description="SnoaL-like" evidence="1">
    <location>
        <begin position="30"/>
        <end position="159"/>
    </location>
</feature>
<gene>
    <name evidence="2" type="ORF">FNL38_107344</name>
</gene>
<dbReference type="SUPFAM" id="SSF54427">
    <property type="entry name" value="NTF2-like"/>
    <property type="match status" value="1"/>
</dbReference>
<evidence type="ECO:0000313" key="2">
    <source>
        <dbReference type="EMBL" id="TYQ01921.1"/>
    </source>
</evidence>
<accession>A0A652YL85</accession>
<sequence length="186" mass="20771">MERTIESGSDTSRKTGRKGPTLDLAQRIDALEQIEEIKKLKYNYWRACDAKDPVAFRNSFIKSGASIDYGQLGAFDDAGPMADIFTAVALRKVDGHYAVLDMHHGLHPDIEITSETSALGRWTLQFRQIDTVARTQKLMTGEYDDAYVIEDGAWKMSRCHFTETWSMTTPLSAETVLAEGSVGSQE</sequence>
<evidence type="ECO:0000259" key="1">
    <source>
        <dbReference type="Pfam" id="PF13577"/>
    </source>
</evidence>
<organism evidence="2">
    <name type="scientific">Nocardia globerula</name>
    <dbReference type="NCBI Taxonomy" id="1818"/>
    <lineage>
        <taxon>Bacteria</taxon>
        <taxon>Bacillati</taxon>
        <taxon>Actinomycetota</taxon>
        <taxon>Actinomycetes</taxon>
        <taxon>Mycobacteriales</taxon>
        <taxon>Nocardiaceae</taxon>
        <taxon>Nocardia</taxon>
    </lineage>
</organism>
<name>A0A652YL85_NOCGL</name>
<dbReference type="AlphaFoldDB" id="A0A652YL85"/>
<dbReference type="Pfam" id="PF13577">
    <property type="entry name" value="SnoaL_4"/>
    <property type="match status" value="1"/>
</dbReference>
<dbReference type="InterPro" id="IPR032710">
    <property type="entry name" value="NTF2-like_dom_sf"/>
</dbReference>
<reference evidence="2" key="1">
    <citation type="submission" date="2019-07" db="EMBL/GenBank/DDBJ databases">
        <title>Genomic Encyclopedia of Type Strains, Phase IV (KMG-IV): sequencing the most valuable type-strain genomes for metagenomic binning, comparative biology and taxonomic classification.</title>
        <authorList>
            <person name="Goeker M."/>
        </authorList>
    </citation>
    <scope>NUCLEOTIDE SEQUENCE</scope>
    <source>
        <strain evidence="2">DSM 44596</strain>
    </source>
</reference>
<protein>
    <submittedName>
        <fullName evidence="2">SnoaL-like protein</fullName>
    </submittedName>
</protein>
<dbReference type="Gene3D" id="3.10.450.50">
    <property type="match status" value="1"/>
</dbReference>